<feature type="transmembrane region" description="Helical" evidence="2">
    <location>
        <begin position="45"/>
        <end position="67"/>
    </location>
</feature>
<protein>
    <recommendedName>
        <fullName evidence="5">MARVEL domain-containing protein</fullName>
    </recommendedName>
</protein>
<organism evidence="3 4">
    <name type="scientific">Podila minutissima</name>
    <dbReference type="NCBI Taxonomy" id="64525"/>
    <lineage>
        <taxon>Eukaryota</taxon>
        <taxon>Fungi</taxon>
        <taxon>Fungi incertae sedis</taxon>
        <taxon>Mucoromycota</taxon>
        <taxon>Mortierellomycotina</taxon>
        <taxon>Mortierellomycetes</taxon>
        <taxon>Mortierellales</taxon>
        <taxon>Mortierellaceae</taxon>
        <taxon>Podila</taxon>
    </lineage>
</organism>
<keyword evidence="2" id="KW-0812">Transmembrane</keyword>
<sequence>MNLSPTSRTLFLVQIGTFFAGVIVVACNCLYISDYPKSPGAGSLSAIACGTLAFSLLSTLITLVLILRQKSGRTIGAAIEGVWVGLAILLWILAAVGGIAKPANGMTHVSCKVLPDGKDTNDKNFIRACQSIFASTAFCIVSALFFMAIAGLLMTFSIQRASRDKKAAKVKVGGTYALGPSPSQYRRAEQNGEVPTETPKDEESTGANAAERDNLLSEGGATPAMTATSTGFFSENVYRTPVLTHATTPAPVAAPTPAPIHQSPVVQMPYNTYSGHAPQPSYHSQGGSYDYSTGQGHFQQGSAFSNPGGYDQFTAGYPPMQQSYPPQHQQMQQMPMQMQQQQQIPYGTQQYSTPLPHQTTPIVAMPRPEHF</sequence>
<evidence type="ECO:0008006" key="5">
    <source>
        <dbReference type="Google" id="ProtNLM"/>
    </source>
</evidence>
<name>A0A9P5SG63_9FUNG</name>
<comment type="caution">
    <text evidence="3">The sequence shown here is derived from an EMBL/GenBank/DDBJ whole genome shotgun (WGS) entry which is preliminary data.</text>
</comment>
<feature type="region of interest" description="Disordered" evidence="1">
    <location>
        <begin position="179"/>
        <end position="208"/>
    </location>
</feature>
<evidence type="ECO:0000256" key="1">
    <source>
        <dbReference type="SAM" id="MobiDB-lite"/>
    </source>
</evidence>
<proteinExistence type="predicted"/>
<keyword evidence="2" id="KW-0472">Membrane</keyword>
<feature type="transmembrane region" description="Helical" evidence="2">
    <location>
        <begin position="12"/>
        <end position="33"/>
    </location>
</feature>
<evidence type="ECO:0000313" key="4">
    <source>
        <dbReference type="Proteomes" id="UP000696485"/>
    </source>
</evidence>
<evidence type="ECO:0000313" key="3">
    <source>
        <dbReference type="EMBL" id="KAF9328738.1"/>
    </source>
</evidence>
<keyword evidence="4" id="KW-1185">Reference proteome</keyword>
<evidence type="ECO:0000256" key="2">
    <source>
        <dbReference type="SAM" id="Phobius"/>
    </source>
</evidence>
<feature type="transmembrane region" description="Helical" evidence="2">
    <location>
        <begin position="79"/>
        <end position="100"/>
    </location>
</feature>
<dbReference type="AlphaFoldDB" id="A0A9P5SG63"/>
<keyword evidence="2" id="KW-1133">Transmembrane helix</keyword>
<accession>A0A9P5SG63</accession>
<dbReference type="EMBL" id="JAAAUY010000537">
    <property type="protein sequence ID" value="KAF9328738.1"/>
    <property type="molecule type" value="Genomic_DNA"/>
</dbReference>
<reference evidence="3" key="1">
    <citation type="journal article" date="2020" name="Fungal Divers.">
        <title>Resolving the Mortierellaceae phylogeny through synthesis of multi-gene phylogenetics and phylogenomics.</title>
        <authorList>
            <person name="Vandepol N."/>
            <person name="Liber J."/>
            <person name="Desiro A."/>
            <person name="Na H."/>
            <person name="Kennedy M."/>
            <person name="Barry K."/>
            <person name="Grigoriev I.V."/>
            <person name="Miller A.N."/>
            <person name="O'Donnell K."/>
            <person name="Stajich J.E."/>
            <person name="Bonito G."/>
        </authorList>
    </citation>
    <scope>NUCLEOTIDE SEQUENCE</scope>
    <source>
        <strain evidence="3">NVP1</strain>
    </source>
</reference>
<dbReference type="Proteomes" id="UP000696485">
    <property type="component" value="Unassembled WGS sequence"/>
</dbReference>
<gene>
    <name evidence="3" type="ORF">BG006_008131</name>
</gene>
<feature type="transmembrane region" description="Helical" evidence="2">
    <location>
        <begin position="132"/>
        <end position="156"/>
    </location>
</feature>